<gene>
    <name evidence="1" type="ORF">FrCorBMG51_24200</name>
</gene>
<dbReference type="EMBL" id="JWIO01000086">
    <property type="protein sequence ID" value="KLL09534.1"/>
    <property type="molecule type" value="Genomic_DNA"/>
</dbReference>
<dbReference type="RefSeq" id="WP_047225304.1">
    <property type="nucleotide sequence ID" value="NZ_JWIO01000086.1"/>
</dbReference>
<organism evidence="1 2">
    <name type="scientific">Protofrankia coriariae</name>
    <dbReference type="NCBI Taxonomy" id="1562887"/>
    <lineage>
        <taxon>Bacteria</taxon>
        <taxon>Bacillati</taxon>
        <taxon>Actinomycetota</taxon>
        <taxon>Actinomycetes</taxon>
        <taxon>Frankiales</taxon>
        <taxon>Frankiaceae</taxon>
        <taxon>Protofrankia</taxon>
    </lineage>
</organism>
<protein>
    <submittedName>
        <fullName evidence="1">Uncharacterized protein</fullName>
    </submittedName>
</protein>
<evidence type="ECO:0000313" key="2">
    <source>
        <dbReference type="Proteomes" id="UP000035425"/>
    </source>
</evidence>
<comment type="caution">
    <text evidence="1">The sequence shown here is derived from an EMBL/GenBank/DDBJ whole genome shotgun (WGS) entry which is preliminary data.</text>
</comment>
<dbReference type="Proteomes" id="UP000035425">
    <property type="component" value="Unassembled WGS sequence"/>
</dbReference>
<name>A0ABR5EYI8_9ACTN</name>
<reference evidence="1 2" key="1">
    <citation type="submission" date="2014-12" db="EMBL/GenBank/DDBJ databases">
        <title>Frankia sp. BMG5.1 draft genome.</title>
        <authorList>
            <person name="Gtari M."/>
            <person name="Ghodhbane-Gtari F."/>
            <person name="Nouioui I."/>
            <person name="Ktari A."/>
            <person name="Hezbri K."/>
            <person name="Mimouni W."/>
            <person name="Sbissi I."/>
            <person name="Ayari A."/>
            <person name="Yamanaka T."/>
            <person name="Normand P."/>
            <person name="Tisa L.S."/>
            <person name="Boudabous A."/>
        </authorList>
    </citation>
    <scope>NUCLEOTIDE SEQUENCE [LARGE SCALE GENOMIC DNA]</scope>
    <source>
        <strain evidence="1 2">BMG5.1</strain>
    </source>
</reference>
<proteinExistence type="predicted"/>
<keyword evidence="2" id="KW-1185">Reference proteome</keyword>
<sequence length="74" mass="8230">MKPLWPRFAVTRSIPTSVTPARPGQAVHCQTSETPRVGLQICLDQPLELIAVVPLVQRRGTRVPRQLAKRDPHG</sequence>
<accession>A0ABR5EYI8</accession>
<evidence type="ECO:0000313" key="1">
    <source>
        <dbReference type="EMBL" id="KLL09534.1"/>
    </source>
</evidence>